<dbReference type="InterPro" id="IPR027417">
    <property type="entry name" value="P-loop_NTPase"/>
</dbReference>
<dbReference type="SUPFAM" id="SSF52540">
    <property type="entry name" value="P-loop containing nucleoside triphosphate hydrolases"/>
    <property type="match status" value="1"/>
</dbReference>
<dbReference type="Pfam" id="PF00437">
    <property type="entry name" value="T2SSE"/>
    <property type="match status" value="1"/>
</dbReference>
<protein>
    <recommendedName>
        <fullName evidence="3">Bacterial type II secretion system protein E domain-containing protein</fullName>
    </recommendedName>
</protein>
<keyword evidence="1" id="KW-0547">Nucleotide-binding</keyword>
<feature type="domain" description="Bacterial type II secretion system protein E" evidence="3">
    <location>
        <begin position="1"/>
        <end position="158"/>
    </location>
</feature>
<proteinExistence type="predicted"/>
<dbReference type="PANTHER" id="PTHR30258">
    <property type="entry name" value="TYPE II SECRETION SYSTEM PROTEIN GSPE-RELATED"/>
    <property type="match status" value="1"/>
</dbReference>
<feature type="non-terminal residue" evidence="4">
    <location>
        <position position="1"/>
    </location>
</feature>
<sequence>VFTTLHTNDAAGTVARLTSLGAKASNIGSAINMAIAQRLVRKICKKCGKPVKISALNLKKIKKALRGLPRGIKVPRLAKDLKVFQVKGCKYCNFTGFRGRVGIFETFLINEEMEKFILKAPSIAALRKEAIKKGMVTVQQDGLVKALKGVTTIEEVERITGPIKK</sequence>
<dbReference type="GO" id="GO:0005886">
    <property type="term" value="C:plasma membrane"/>
    <property type="evidence" value="ECO:0007669"/>
    <property type="project" value="TreeGrafter"/>
</dbReference>
<dbReference type="EMBL" id="BARU01024374">
    <property type="protein sequence ID" value="GAH48854.1"/>
    <property type="molecule type" value="Genomic_DNA"/>
</dbReference>
<evidence type="ECO:0000256" key="1">
    <source>
        <dbReference type="ARBA" id="ARBA00022741"/>
    </source>
</evidence>
<reference evidence="4" key="1">
    <citation type="journal article" date="2014" name="Front. Microbiol.">
        <title>High frequency of phylogenetically diverse reductive dehalogenase-homologous genes in deep subseafloor sedimentary metagenomes.</title>
        <authorList>
            <person name="Kawai M."/>
            <person name="Futagami T."/>
            <person name="Toyoda A."/>
            <person name="Takaki Y."/>
            <person name="Nishi S."/>
            <person name="Hori S."/>
            <person name="Arai W."/>
            <person name="Tsubouchi T."/>
            <person name="Morono Y."/>
            <person name="Uchiyama I."/>
            <person name="Ito T."/>
            <person name="Fujiyama A."/>
            <person name="Inagaki F."/>
            <person name="Takami H."/>
        </authorList>
    </citation>
    <scope>NUCLEOTIDE SEQUENCE</scope>
    <source>
        <strain evidence="4">Expedition CK06-06</strain>
    </source>
</reference>
<comment type="caution">
    <text evidence="4">The sequence shown here is derived from an EMBL/GenBank/DDBJ whole genome shotgun (WGS) entry which is preliminary data.</text>
</comment>
<dbReference type="PANTHER" id="PTHR30258:SF1">
    <property type="entry name" value="PROTEIN TRANSPORT PROTEIN HOFB HOMOLOG"/>
    <property type="match status" value="1"/>
</dbReference>
<keyword evidence="2" id="KW-0067">ATP-binding</keyword>
<accession>X1H4S3</accession>
<dbReference type="Gene3D" id="3.40.50.300">
    <property type="entry name" value="P-loop containing nucleotide triphosphate hydrolases"/>
    <property type="match status" value="1"/>
</dbReference>
<dbReference type="GO" id="GO:0005524">
    <property type="term" value="F:ATP binding"/>
    <property type="evidence" value="ECO:0007669"/>
    <property type="project" value="UniProtKB-KW"/>
</dbReference>
<dbReference type="AlphaFoldDB" id="X1H4S3"/>
<evidence type="ECO:0000313" key="4">
    <source>
        <dbReference type="EMBL" id="GAH48854.1"/>
    </source>
</evidence>
<gene>
    <name evidence="4" type="ORF">S03H2_39426</name>
</gene>
<dbReference type="InterPro" id="IPR001482">
    <property type="entry name" value="T2SS/T4SS_dom"/>
</dbReference>
<evidence type="ECO:0000259" key="3">
    <source>
        <dbReference type="Pfam" id="PF00437"/>
    </source>
</evidence>
<dbReference type="GO" id="GO:0016887">
    <property type="term" value="F:ATP hydrolysis activity"/>
    <property type="evidence" value="ECO:0007669"/>
    <property type="project" value="TreeGrafter"/>
</dbReference>
<organism evidence="4">
    <name type="scientific">marine sediment metagenome</name>
    <dbReference type="NCBI Taxonomy" id="412755"/>
    <lineage>
        <taxon>unclassified sequences</taxon>
        <taxon>metagenomes</taxon>
        <taxon>ecological metagenomes</taxon>
    </lineage>
</organism>
<evidence type="ECO:0000256" key="2">
    <source>
        <dbReference type="ARBA" id="ARBA00022840"/>
    </source>
</evidence>
<name>X1H4S3_9ZZZZ</name>